<proteinExistence type="predicted"/>
<keyword evidence="1" id="KW-0472">Membrane</keyword>
<keyword evidence="3" id="KW-1185">Reference proteome</keyword>
<keyword evidence="1" id="KW-0812">Transmembrane</keyword>
<keyword evidence="1" id="KW-1133">Transmembrane helix</keyword>
<evidence type="ECO:0000313" key="3">
    <source>
        <dbReference type="Proteomes" id="UP000278807"/>
    </source>
</evidence>
<name>A0A3P7S033_RODNA</name>
<gene>
    <name evidence="2" type="ORF">HNAJ_LOCUS4281</name>
</gene>
<protein>
    <submittedName>
        <fullName evidence="2">Uncharacterized protein</fullName>
    </submittedName>
</protein>
<evidence type="ECO:0000313" key="2">
    <source>
        <dbReference type="EMBL" id="VDO00141.1"/>
    </source>
</evidence>
<evidence type="ECO:0000256" key="1">
    <source>
        <dbReference type="SAM" id="Phobius"/>
    </source>
</evidence>
<reference evidence="2 3" key="1">
    <citation type="submission" date="2018-11" db="EMBL/GenBank/DDBJ databases">
        <authorList>
            <consortium name="Pathogen Informatics"/>
        </authorList>
    </citation>
    <scope>NUCLEOTIDE SEQUENCE [LARGE SCALE GENOMIC DNA]</scope>
</reference>
<feature type="transmembrane region" description="Helical" evidence="1">
    <location>
        <begin position="52"/>
        <end position="71"/>
    </location>
</feature>
<organism evidence="2 3">
    <name type="scientific">Rodentolepis nana</name>
    <name type="common">Dwarf tapeworm</name>
    <name type="synonym">Hymenolepis nana</name>
    <dbReference type="NCBI Taxonomy" id="102285"/>
    <lineage>
        <taxon>Eukaryota</taxon>
        <taxon>Metazoa</taxon>
        <taxon>Spiralia</taxon>
        <taxon>Lophotrochozoa</taxon>
        <taxon>Platyhelminthes</taxon>
        <taxon>Cestoda</taxon>
        <taxon>Eucestoda</taxon>
        <taxon>Cyclophyllidea</taxon>
        <taxon>Hymenolepididae</taxon>
        <taxon>Rodentolepis</taxon>
    </lineage>
</organism>
<dbReference type="Proteomes" id="UP000278807">
    <property type="component" value="Unassembled WGS sequence"/>
</dbReference>
<dbReference type="EMBL" id="UZAE01002914">
    <property type="protein sequence ID" value="VDO00141.1"/>
    <property type="molecule type" value="Genomic_DNA"/>
</dbReference>
<accession>A0A3P7S033</accession>
<dbReference type="AlphaFoldDB" id="A0A3P7S033"/>
<sequence length="75" mass="8558">MAYALVAFDSITTTILSVAEQFYGLNSPALMRSLYCHSDYYESMRKKSIRGYGSFTGLICFSPLISLWYVFRSAF</sequence>